<dbReference type="RefSeq" id="WP_301621262.1">
    <property type="nucleotide sequence ID" value="NZ_JAOSKY010000002.1"/>
</dbReference>
<name>A0A9X2XEQ6_9PSED</name>
<keyword evidence="1" id="KW-0472">Membrane</keyword>
<feature type="transmembrane region" description="Helical" evidence="1">
    <location>
        <begin position="201"/>
        <end position="219"/>
    </location>
</feature>
<dbReference type="AlphaFoldDB" id="A0A9X2XEQ6"/>
<dbReference type="EMBL" id="JAOSKY010000002">
    <property type="protein sequence ID" value="MCU7247286.1"/>
    <property type="molecule type" value="Genomic_DNA"/>
</dbReference>
<gene>
    <name evidence="2" type="ORF">OC940_05680</name>
</gene>
<protein>
    <submittedName>
        <fullName evidence="2">TIGR03747 family integrating conjugative element membrane protein</fullName>
    </submittedName>
</protein>
<reference evidence="2" key="1">
    <citation type="submission" date="2022-09" db="EMBL/GenBank/DDBJ databases">
        <authorList>
            <person name="Cesa-Luna C."/>
            <person name="Girard L."/>
            <person name="Lood C."/>
            <person name="Hofte M."/>
            <person name="De Mot R."/>
        </authorList>
    </citation>
    <scope>NUCLEOTIDE SEQUENCE</scope>
    <source>
        <strain evidence="2">B1M3-32</strain>
    </source>
</reference>
<organism evidence="2 3">
    <name type="scientific">Pseudomonas koreensis</name>
    <dbReference type="NCBI Taxonomy" id="198620"/>
    <lineage>
        <taxon>Bacteria</taxon>
        <taxon>Pseudomonadati</taxon>
        <taxon>Pseudomonadota</taxon>
        <taxon>Gammaproteobacteria</taxon>
        <taxon>Pseudomonadales</taxon>
        <taxon>Pseudomonadaceae</taxon>
        <taxon>Pseudomonas</taxon>
    </lineage>
</organism>
<comment type="caution">
    <text evidence="2">The sequence shown here is derived from an EMBL/GenBank/DDBJ whole genome shotgun (WGS) entry which is preliminary data.</text>
</comment>
<keyword evidence="1" id="KW-0812">Transmembrane</keyword>
<dbReference type="Proteomes" id="UP001139955">
    <property type="component" value="Unassembled WGS sequence"/>
</dbReference>
<feature type="transmembrane region" description="Helical" evidence="1">
    <location>
        <begin position="29"/>
        <end position="52"/>
    </location>
</feature>
<evidence type="ECO:0000313" key="2">
    <source>
        <dbReference type="EMBL" id="MCU7247286.1"/>
    </source>
</evidence>
<proteinExistence type="predicted"/>
<keyword evidence="3" id="KW-1185">Reference proteome</keyword>
<feature type="transmembrane region" description="Helical" evidence="1">
    <location>
        <begin position="156"/>
        <end position="180"/>
    </location>
</feature>
<accession>A0A9X2XEQ6</accession>
<evidence type="ECO:0000313" key="3">
    <source>
        <dbReference type="Proteomes" id="UP001139955"/>
    </source>
</evidence>
<dbReference type="InterPro" id="IPR022266">
    <property type="entry name" value="DtrJ-like"/>
</dbReference>
<keyword evidence="1" id="KW-1133">Transmembrane helix</keyword>
<dbReference type="Pfam" id="PF14348">
    <property type="entry name" value="DtrJ-like"/>
    <property type="match status" value="1"/>
</dbReference>
<evidence type="ECO:0000256" key="1">
    <source>
        <dbReference type="SAM" id="Phobius"/>
    </source>
</evidence>
<sequence length="249" mass="27715">MSDPATTAQRQQQREQNLFVAILTLPLRFVAVLMGSLLLSIVIECAGMYVFWPEEGWGHSQRMYEFELSQLTSNFKRSALVQEPGRTAHSWVQVVYEALVVKTGVNVSMQSLSMSARAVYSSENHDMRYYVGALFTHLESNIIAALYTVLVFTIRLVVLVLSAPLFIVAAFIGVVDGLVCRDIRRFGAGRESGYIYHRAKAFILPLATLPWVIYLAIPISIDPGLIIVPSAILLGLAIAITARSFKKYL</sequence>
<reference evidence="2" key="2">
    <citation type="journal article" date="2023" name="mSystems">
        <title>Charting the Lipopeptidome of Nonpathogenic Pseudomonas.</title>
        <authorList>
            <person name="Cesa-Luna C."/>
            <person name="Geudens N."/>
            <person name="Girard L."/>
            <person name="De Roo V."/>
            <person name="Maklad H.R."/>
            <person name="Martins J.C."/>
            <person name="Hofte M."/>
            <person name="De Mot R."/>
        </authorList>
    </citation>
    <scope>NUCLEOTIDE SEQUENCE</scope>
    <source>
        <strain evidence="2">B1M3-32</strain>
    </source>
</reference>
<feature type="transmembrane region" description="Helical" evidence="1">
    <location>
        <begin position="129"/>
        <end position="150"/>
    </location>
</feature>
<feature type="transmembrane region" description="Helical" evidence="1">
    <location>
        <begin position="225"/>
        <end position="245"/>
    </location>
</feature>
<dbReference type="NCBIfam" id="TIGR03747">
    <property type="entry name" value="conj_TIGR03747"/>
    <property type="match status" value="1"/>
</dbReference>